<proteinExistence type="predicted"/>
<feature type="non-terminal residue" evidence="2">
    <location>
        <position position="72"/>
    </location>
</feature>
<evidence type="ECO:0000313" key="3">
    <source>
        <dbReference type="Proteomes" id="UP001432027"/>
    </source>
</evidence>
<dbReference type="Proteomes" id="UP001432027">
    <property type="component" value="Unassembled WGS sequence"/>
</dbReference>
<keyword evidence="1" id="KW-0732">Signal</keyword>
<dbReference type="EMBL" id="BTSX01000004">
    <property type="protein sequence ID" value="GMS91783.1"/>
    <property type="molecule type" value="Genomic_DNA"/>
</dbReference>
<dbReference type="AlphaFoldDB" id="A0AAV5TF47"/>
<comment type="caution">
    <text evidence="2">The sequence shown here is derived from an EMBL/GenBank/DDBJ whole genome shotgun (WGS) entry which is preliminary data.</text>
</comment>
<feature type="chain" id="PRO_5043854055" evidence="1">
    <location>
        <begin position="16"/>
        <end position="72"/>
    </location>
</feature>
<gene>
    <name evidence="2" type="ORF">PENTCL1PPCAC_13958</name>
</gene>
<evidence type="ECO:0000256" key="1">
    <source>
        <dbReference type="SAM" id="SignalP"/>
    </source>
</evidence>
<sequence length="72" mass="8377">RSIILILLLLDRTDSKLDGDHDRSICHSYQIAPLTEWLQYVIKVPQNESCSDNNCMLLWGITHDKRVRILAQ</sequence>
<evidence type="ECO:0000313" key="2">
    <source>
        <dbReference type="EMBL" id="GMS91783.1"/>
    </source>
</evidence>
<feature type="non-terminal residue" evidence="2">
    <location>
        <position position="1"/>
    </location>
</feature>
<organism evidence="2 3">
    <name type="scientific">Pristionchus entomophagus</name>
    <dbReference type="NCBI Taxonomy" id="358040"/>
    <lineage>
        <taxon>Eukaryota</taxon>
        <taxon>Metazoa</taxon>
        <taxon>Ecdysozoa</taxon>
        <taxon>Nematoda</taxon>
        <taxon>Chromadorea</taxon>
        <taxon>Rhabditida</taxon>
        <taxon>Rhabditina</taxon>
        <taxon>Diplogasteromorpha</taxon>
        <taxon>Diplogasteroidea</taxon>
        <taxon>Neodiplogasteridae</taxon>
        <taxon>Pristionchus</taxon>
    </lineage>
</organism>
<protein>
    <submittedName>
        <fullName evidence="2">Uncharacterized protein</fullName>
    </submittedName>
</protein>
<name>A0AAV5TF47_9BILA</name>
<feature type="signal peptide" evidence="1">
    <location>
        <begin position="1"/>
        <end position="15"/>
    </location>
</feature>
<accession>A0AAV5TF47</accession>
<reference evidence="2" key="1">
    <citation type="submission" date="2023-10" db="EMBL/GenBank/DDBJ databases">
        <title>Genome assembly of Pristionchus species.</title>
        <authorList>
            <person name="Yoshida K."/>
            <person name="Sommer R.J."/>
        </authorList>
    </citation>
    <scope>NUCLEOTIDE SEQUENCE</scope>
    <source>
        <strain evidence="2">RS0144</strain>
    </source>
</reference>
<keyword evidence="3" id="KW-1185">Reference proteome</keyword>